<dbReference type="KEGG" id="pgs:CPT03_11110"/>
<accession>A0A2D1U5X2</accession>
<protein>
    <submittedName>
        <fullName evidence="2">Uncharacterized protein</fullName>
    </submittedName>
</protein>
<sequence>MKQRIDLQLFATIGGGILFTFLFWMEKQALNLLIYSLFLIVITLLDQEKQKTKKLYIVIASHLLAAVLVVINQSILNIITWYISFAVMMGLIHFPLLRNIFSVLLAAFLQIITAPINLLKKIMALHFRSLSFKPVLKIVTYIVIPCFAILFFSILYSEANTIFADYLNQITSGISTFINNILIFLFPQLSFERFMHIILGIILSAGIFISLKKVELEKIESRFNEQLTKAHRNKTSKSIGYMFMEVFAEGLLKKVMALKTENIIGIISFIALNLLLLSLNIIDLTTLWLGKNIGLSGADYSNELHDGTNALIISIVMAMMVIVYFFRGNLNFYSKNKTIRLLAYLWIFQNMFLVCSVLLRDFHYINALGLTYKRIGVLVFLLLCSIGLFTVYIKVAQQKTFFYLCKVNGLMWYTLLLVFGFVNWDVLIVNHNINNRDSINLDLDHLTELSDKTLPLLNKNKLILRKYLSTSKYAYRWSNDTTRIATKPTAPTDAEQILAFEKDLNQRNNTFKTKYNETSWLSWNYRDWQTMQFLTENHL</sequence>
<keyword evidence="1" id="KW-0812">Transmembrane</keyword>
<keyword evidence="1" id="KW-1133">Transmembrane helix</keyword>
<evidence type="ECO:0000256" key="1">
    <source>
        <dbReference type="SAM" id="Phobius"/>
    </source>
</evidence>
<evidence type="ECO:0000313" key="3">
    <source>
        <dbReference type="Proteomes" id="UP000223749"/>
    </source>
</evidence>
<dbReference type="AlphaFoldDB" id="A0A2D1U5X2"/>
<gene>
    <name evidence="2" type="ORF">CPT03_11110</name>
</gene>
<feature type="transmembrane region" description="Helical" evidence="1">
    <location>
        <begin position="96"/>
        <end position="118"/>
    </location>
</feature>
<dbReference type="RefSeq" id="WP_099438925.1">
    <property type="nucleotide sequence ID" value="NZ_CP024091.1"/>
</dbReference>
<feature type="transmembrane region" description="Helical" evidence="1">
    <location>
        <begin position="263"/>
        <end position="289"/>
    </location>
</feature>
<dbReference type="InterPro" id="IPR025291">
    <property type="entry name" value="DUF4153"/>
</dbReference>
<feature type="transmembrane region" description="Helical" evidence="1">
    <location>
        <begin position="309"/>
        <end position="326"/>
    </location>
</feature>
<dbReference type="Proteomes" id="UP000223749">
    <property type="component" value="Chromosome"/>
</dbReference>
<keyword evidence="1" id="KW-0472">Membrane</keyword>
<dbReference type="OrthoDB" id="627992at2"/>
<feature type="transmembrane region" description="Helical" evidence="1">
    <location>
        <begin position="400"/>
        <end position="424"/>
    </location>
</feature>
<feature type="transmembrane region" description="Helical" evidence="1">
    <location>
        <begin position="338"/>
        <end position="359"/>
    </location>
</feature>
<feature type="transmembrane region" description="Helical" evidence="1">
    <location>
        <begin position="7"/>
        <end position="23"/>
    </location>
</feature>
<organism evidence="2 3">
    <name type="scientific">Pedobacter ginsengisoli</name>
    <dbReference type="NCBI Taxonomy" id="363852"/>
    <lineage>
        <taxon>Bacteria</taxon>
        <taxon>Pseudomonadati</taxon>
        <taxon>Bacteroidota</taxon>
        <taxon>Sphingobacteriia</taxon>
        <taxon>Sphingobacteriales</taxon>
        <taxon>Sphingobacteriaceae</taxon>
        <taxon>Pedobacter</taxon>
    </lineage>
</organism>
<dbReference type="EMBL" id="CP024091">
    <property type="protein sequence ID" value="ATP56993.1"/>
    <property type="molecule type" value="Genomic_DNA"/>
</dbReference>
<feature type="transmembrane region" description="Helical" evidence="1">
    <location>
        <begin position="29"/>
        <end position="45"/>
    </location>
</feature>
<dbReference type="Pfam" id="PF13687">
    <property type="entry name" value="DUF4153"/>
    <property type="match status" value="1"/>
</dbReference>
<keyword evidence="3" id="KW-1185">Reference proteome</keyword>
<feature type="transmembrane region" description="Helical" evidence="1">
    <location>
        <begin position="138"/>
        <end position="156"/>
    </location>
</feature>
<proteinExistence type="predicted"/>
<reference evidence="2 3" key="1">
    <citation type="submission" date="2017-10" db="EMBL/GenBank/DDBJ databases">
        <title>Whole genome of Pedobacter ginsengisoli T01R-27 isolated from tomato rhizosphere.</title>
        <authorList>
            <person name="Weon H.-Y."/>
            <person name="Lee S.A."/>
            <person name="Sang M.K."/>
            <person name="Song J."/>
        </authorList>
    </citation>
    <scope>NUCLEOTIDE SEQUENCE [LARGE SCALE GENOMIC DNA]</scope>
    <source>
        <strain evidence="2 3">T01R-27</strain>
    </source>
</reference>
<name>A0A2D1U5X2_9SPHI</name>
<feature type="transmembrane region" description="Helical" evidence="1">
    <location>
        <begin position="57"/>
        <end position="84"/>
    </location>
</feature>
<feature type="transmembrane region" description="Helical" evidence="1">
    <location>
        <begin position="194"/>
        <end position="211"/>
    </location>
</feature>
<evidence type="ECO:0000313" key="2">
    <source>
        <dbReference type="EMBL" id="ATP56993.1"/>
    </source>
</evidence>
<feature type="transmembrane region" description="Helical" evidence="1">
    <location>
        <begin position="371"/>
        <end position="393"/>
    </location>
</feature>